<organism evidence="1 2">
    <name type="scientific">Halobacillus salinus</name>
    <dbReference type="NCBI Taxonomy" id="192814"/>
    <lineage>
        <taxon>Bacteria</taxon>
        <taxon>Bacillati</taxon>
        <taxon>Bacillota</taxon>
        <taxon>Bacilli</taxon>
        <taxon>Bacillales</taxon>
        <taxon>Bacillaceae</taxon>
        <taxon>Halobacillus</taxon>
    </lineage>
</organism>
<dbReference type="EMBL" id="SRJC01000001">
    <property type="protein sequence ID" value="TGB03509.1"/>
    <property type="molecule type" value="Genomic_DNA"/>
</dbReference>
<proteinExistence type="predicted"/>
<dbReference type="InterPro" id="IPR025534">
    <property type="entry name" value="DUF4420"/>
</dbReference>
<sequence length="306" mass="34518">MELVYKLRQYFASLQPENIRKLPDNLLGEDYPGWVVKLNGEVGVGIVTDFEVKVNEKFTNVNLYNKHLVIEGEKKNLLLLTCESDERRYEFASIAAIFLDPGKDGIDRGNLKTEPISWWEKWKDLLGNASVEKSVHGVLGELVSLKYLASKSNSDNLPRWTGPKGNSIDIEQDRKNYEVKTTTNKYENIITVNSQFQLSSIFNADLLFIRVEESSSGFSISDVVRELTELGYSGEELEEGLLRLGLPENASARDKKFVVLEGRIYNTTGLFSTEGLKESLGDAASHILQIQYKIDLTGMDHEDISI</sequence>
<dbReference type="RefSeq" id="WP_135326240.1">
    <property type="nucleotide sequence ID" value="NZ_SRJC01000001.1"/>
</dbReference>
<name>A0A4Z0H0L3_9BACI</name>
<evidence type="ECO:0000313" key="1">
    <source>
        <dbReference type="EMBL" id="TGB03509.1"/>
    </source>
</evidence>
<dbReference type="Proteomes" id="UP000297982">
    <property type="component" value="Unassembled WGS sequence"/>
</dbReference>
<keyword evidence="2" id="KW-1185">Reference proteome</keyword>
<dbReference type="Pfam" id="PF14390">
    <property type="entry name" value="DUF4420"/>
    <property type="match status" value="1"/>
</dbReference>
<dbReference type="AlphaFoldDB" id="A0A4Z0H0L3"/>
<reference evidence="1 2" key="1">
    <citation type="journal article" date="2003" name="Int. J. Syst. Evol. Microbiol.">
        <title>Halobacillus salinus sp. nov., isolated from a salt lake on the coast of the East Sea in Korea.</title>
        <authorList>
            <person name="Yoon J.H."/>
            <person name="Kang K.H."/>
            <person name="Park Y.H."/>
        </authorList>
    </citation>
    <scope>NUCLEOTIDE SEQUENCE [LARGE SCALE GENOMIC DNA]</scope>
    <source>
        <strain evidence="1 2">HSL-3</strain>
    </source>
</reference>
<evidence type="ECO:0000313" key="2">
    <source>
        <dbReference type="Proteomes" id="UP000297982"/>
    </source>
</evidence>
<accession>A0A4Z0H0L3</accession>
<comment type="caution">
    <text evidence="1">The sequence shown here is derived from an EMBL/GenBank/DDBJ whole genome shotgun (WGS) entry which is preliminary data.</text>
</comment>
<protein>
    <submittedName>
        <fullName evidence="1">PD-(D/E)XK motif protein</fullName>
    </submittedName>
</protein>
<gene>
    <name evidence="1" type="ORF">E4663_00450</name>
</gene>